<feature type="transmembrane region" description="Helical" evidence="3">
    <location>
        <begin position="538"/>
        <end position="559"/>
    </location>
</feature>
<dbReference type="Pfam" id="PF06738">
    <property type="entry name" value="ThrE"/>
    <property type="match status" value="1"/>
</dbReference>
<name>A0A6A6QDB1_9PEZI</name>
<keyword evidence="3" id="KW-0812">Transmembrane</keyword>
<evidence type="ECO:0000256" key="3">
    <source>
        <dbReference type="SAM" id="Phobius"/>
    </source>
</evidence>
<feature type="transmembrane region" description="Helical" evidence="3">
    <location>
        <begin position="720"/>
        <end position="737"/>
    </location>
</feature>
<dbReference type="PANTHER" id="PTHR31082">
    <property type="entry name" value="PHEROMONE-REGULATED MEMBRANE PROTEIN 10"/>
    <property type="match status" value="1"/>
</dbReference>
<feature type="domain" description="Threonine/serine exporter-like N-terminal" evidence="4">
    <location>
        <begin position="435"/>
        <end position="676"/>
    </location>
</feature>
<sequence length="953" mass="104062">MEPSESWDSERFDSQHHYSEESMDHPHSHKRVGFIDSPRQSGAPSPPSPAISATPDTPSNSHSHHASPISGIQRPDVSHDILHASVEEMLTGHPPPPSPRPMPAPRLEPPPKPRPAIRKGTRTPPVEFFLGDDLPNNTNVEKRRSGIEAQIRATRLAQTLGSNSAPSSRRGSSEVVQPVIGGQQRRFDNIPLTDYGGIETPGDLSEEDEAPTSAKQKEFLAEADHLLRQNTTRSRQKTDDFRYIEASGLASGQITPVNELEPADTYIPVPSKYRTGILGTLLKANGNYPSGQSSGGHQKYPSDSFSGASTAANTPDHSPPMSGASTPGTSTPLNPHHHARHWYSRSGNNSSTELHSSISKLVESSTGLASPVQRDLGEEVSARLKRDKQRHPMGKRTKSATSIASAFSKLSKSSRDEQIKIKIHLAGTLARQQYLRKLCKALMKYGAPTHRLEEYMNMSARVLEIEAQFLYIPDCMIISFDDSSVHTTEVKLVRTAQGVDLGKLRDTHEIYKDVLHDRIGVEEATPRLEAIINRKPKYSPWFLVPVYGLASASVGPFAFQARWIDLPIAFILGCLLGWLQLIVSPQNEMISNVFEISAAVMTSFLARGFGSIRGGNLFCFSALAQSSIALILPGFTVLSASLELQSRHIVAGSVRMVYAIIYSLFLGFGITIGTVLFGLALPSATSATTCQNPMSSNYYYLFVLAFTLCLLVINQAKWKQAPAMLFISLAGYVVNFHSSKRFSGNAQVSNTLGALTIGVLANLHARLGRYVDNWFLDKWESTWRPKWRRARKRFWRRHPGGWLATLNPFSRSDYKKGKSETTDTWAQSSRPLRPQLGTRLLSDDSVYQARPRKVGYGLAAAAMLPAIFVQVPSGLSVSGSLVSGITSADQITRNATGVTTVANATVEASGGSINSVAFTVGFSVVQVAIGITVGLFLAALMVYPRGEGRKSCI</sequence>
<keyword evidence="3" id="KW-1133">Transmembrane helix</keyword>
<feature type="compositionally biased region" description="Polar residues" evidence="2">
    <location>
        <begin position="323"/>
        <end position="333"/>
    </location>
</feature>
<feature type="region of interest" description="Disordered" evidence="2">
    <location>
        <begin position="289"/>
        <end position="402"/>
    </location>
</feature>
<feature type="region of interest" description="Disordered" evidence="2">
    <location>
        <begin position="1"/>
        <end position="140"/>
    </location>
</feature>
<feature type="compositionally biased region" description="Basic and acidic residues" evidence="2">
    <location>
        <begin position="76"/>
        <end position="86"/>
    </location>
</feature>
<feature type="transmembrane region" description="Helical" evidence="3">
    <location>
        <begin position="660"/>
        <end position="685"/>
    </location>
</feature>
<feature type="compositionally biased region" description="Basic residues" evidence="2">
    <location>
        <begin position="385"/>
        <end position="398"/>
    </location>
</feature>
<dbReference type="InterPro" id="IPR010619">
    <property type="entry name" value="ThrE-like_N"/>
</dbReference>
<dbReference type="OrthoDB" id="413008at2759"/>
<evidence type="ECO:0000256" key="2">
    <source>
        <dbReference type="SAM" id="MobiDB-lite"/>
    </source>
</evidence>
<feature type="transmembrane region" description="Helical" evidence="3">
    <location>
        <begin position="916"/>
        <end position="943"/>
    </location>
</feature>
<feature type="compositionally biased region" description="Polar residues" evidence="2">
    <location>
        <begin position="345"/>
        <end position="368"/>
    </location>
</feature>
<accession>A0A6A6QDB1</accession>
<evidence type="ECO:0000313" key="6">
    <source>
        <dbReference type="Proteomes" id="UP000799750"/>
    </source>
</evidence>
<reference evidence="5" key="1">
    <citation type="journal article" date="2020" name="Stud. Mycol.">
        <title>101 Dothideomycetes genomes: a test case for predicting lifestyles and emergence of pathogens.</title>
        <authorList>
            <person name="Haridas S."/>
            <person name="Albert R."/>
            <person name="Binder M."/>
            <person name="Bloem J."/>
            <person name="Labutti K."/>
            <person name="Salamov A."/>
            <person name="Andreopoulos B."/>
            <person name="Baker S."/>
            <person name="Barry K."/>
            <person name="Bills G."/>
            <person name="Bluhm B."/>
            <person name="Cannon C."/>
            <person name="Castanera R."/>
            <person name="Culley D."/>
            <person name="Daum C."/>
            <person name="Ezra D."/>
            <person name="Gonzalez J."/>
            <person name="Henrissat B."/>
            <person name="Kuo A."/>
            <person name="Liang C."/>
            <person name="Lipzen A."/>
            <person name="Lutzoni F."/>
            <person name="Magnuson J."/>
            <person name="Mondo S."/>
            <person name="Nolan M."/>
            <person name="Ohm R."/>
            <person name="Pangilinan J."/>
            <person name="Park H.-J."/>
            <person name="Ramirez L."/>
            <person name="Alfaro M."/>
            <person name="Sun H."/>
            <person name="Tritt A."/>
            <person name="Yoshinaga Y."/>
            <person name="Zwiers L.-H."/>
            <person name="Turgeon B."/>
            <person name="Goodwin S."/>
            <person name="Spatafora J."/>
            <person name="Crous P."/>
            <person name="Grigoriev I."/>
        </authorList>
    </citation>
    <scope>NUCLEOTIDE SEQUENCE</scope>
    <source>
        <strain evidence="5">CBS 269.34</strain>
    </source>
</reference>
<dbReference type="InterPro" id="IPR051361">
    <property type="entry name" value="ThrE/Ser_Exporter"/>
</dbReference>
<evidence type="ECO:0000259" key="4">
    <source>
        <dbReference type="Pfam" id="PF06738"/>
    </source>
</evidence>
<gene>
    <name evidence="5" type="ORF">BU16DRAFT_161901</name>
</gene>
<protein>
    <submittedName>
        <fullName evidence="5">DUF1212-domain-containing protein</fullName>
    </submittedName>
</protein>
<feature type="transmembrane region" description="Helical" evidence="3">
    <location>
        <begin position="589"/>
        <end position="610"/>
    </location>
</feature>
<dbReference type="AlphaFoldDB" id="A0A6A6QDB1"/>
<dbReference type="EMBL" id="MU004198">
    <property type="protein sequence ID" value="KAF2489653.1"/>
    <property type="molecule type" value="Genomic_DNA"/>
</dbReference>
<dbReference type="PANTHER" id="PTHR31082:SF4">
    <property type="entry name" value="PHEROMONE-REGULATED MEMBRANE PROTEIN 10"/>
    <property type="match status" value="1"/>
</dbReference>
<comment type="similarity">
    <text evidence="1">Belongs to the ThrE exporter (TC 2.A.79) family.</text>
</comment>
<feature type="compositionally biased region" description="Low complexity" evidence="2">
    <location>
        <begin position="50"/>
        <end position="59"/>
    </location>
</feature>
<feature type="compositionally biased region" description="Pro residues" evidence="2">
    <location>
        <begin position="93"/>
        <end position="114"/>
    </location>
</feature>
<keyword evidence="6" id="KW-1185">Reference proteome</keyword>
<dbReference type="Proteomes" id="UP000799750">
    <property type="component" value="Unassembled WGS sequence"/>
</dbReference>
<feature type="compositionally biased region" description="Polar residues" evidence="2">
    <location>
        <begin position="289"/>
        <end position="316"/>
    </location>
</feature>
<evidence type="ECO:0000256" key="1">
    <source>
        <dbReference type="ARBA" id="ARBA00034125"/>
    </source>
</evidence>
<evidence type="ECO:0000313" key="5">
    <source>
        <dbReference type="EMBL" id="KAF2489653.1"/>
    </source>
</evidence>
<organism evidence="5 6">
    <name type="scientific">Lophium mytilinum</name>
    <dbReference type="NCBI Taxonomy" id="390894"/>
    <lineage>
        <taxon>Eukaryota</taxon>
        <taxon>Fungi</taxon>
        <taxon>Dikarya</taxon>
        <taxon>Ascomycota</taxon>
        <taxon>Pezizomycotina</taxon>
        <taxon>Dothideomycetes</taxon>
        <taxon>Pleosporomycetidae</taxon>
        <taxon>Mytilinidiales</taxon>
        <taxon>Mytilinidiaceae</taxon>
        <taxon>Lophium</taxon>
    </lineage>
</organism>
<proteinExistence type="inferred from homology"/>
<feature type="compositionally biased region" description="Basic and acidic residues" evidence="2">
    <location>
        <begin position="375"/>
        <end position="384"/>
    </location>
</feature>
<feature type="transmembrane region" description="Helical" evidence="3">
    <location>
        <begin position="617"/>
        <end position="640"/>
    </location>
</feature>
<feature type="transmembrane region" description="Helical" evidence="3">
    <location>
        <begin position="566"/>
        <end position="583"/>
    </location>
</feature>
<feature type="compositionally biased region" description="Basic and acidic residues" evidence="2">
    <location>
        <begin position="8"/>
        <end position="26"/>
    </location>
</feature>
<keyword evidence="3" id="KW-0472">Membrane</keyword>
<feature type="transmembrane region" description="Helical" evidence="3">
    <location>
        <begin position="697"/>
        <end position="714"/>
    </location>
</feature>
<dbReference type="GO" id="GO:0022857">
    <property type="term" value="F:transmembrane transporter activity"/>
    <property type="evidence" value="ECO:0007669"/>
    <property type="project" value="InterPro"/>
</dbReference>
<feature type="transmembrane region" description="Helical" evidence="3">
    <location>
        <begin position="854"/>
        <end position="871"/>
    </location>
</feature>